<name>A0A7W8QIF0_9ACTN</name>
<dbReference type="RefSeq" id="WP_184389963.1">
    <property type="nucleotide sequence ID" value="NZ_BAAAJD010000158.1"/>
</dbReference>
<comment type="caution">
    <text evidence="1">The sequence shown here is derived from an EMBL/GenBank/DDBJ whole genome shotgun (WGS) entry which is preliminary data.</text>
</comment>
<evidence type="ECO:0000313" key="1">
    <source>
        <dbReference type="EMBL" id="MBB5431062.1"/>
    </source>
</evidence>
<dbReference type="InterPro" id="IPR006311">
    <property type="entry name" value="TAT_signal"/>
</dbReference>
<proteinExistence type="predicted"/>
<dbReference type="PROSITE" id="PS51318">
    <property type="entry name" value="TAT"/>
    <property type="match status" value="1"/>
</dbReference>
<dbReference type="AlphaFoldDB" id="A0A7W8QIF0"/>
<sequence length="201" mass="21815">MAERTPQTRRRAALRGRTAAAAALAVLLAAAIAVLWRQGGFAAAADRPPQRSGSAVGNDLYTLVPERAELVEEERLGEKEYLVEVHARLESREESPQRSSLFLELMRLEAEPGGARAEPEALKLVRDGSRPAQRWVQPGTVREVVLVWRLPSEESTAEGVDSVVLSALDAEYGTGFLAEADRWWSPGERSVGDVAFPVSGG</sequence>
<dbReference type="EMBL" id="JACHDB010000001">
    <property type="protein sequence ID" value="MBB5431062.1"/>
    <property type="molecule type" value="Genomic_DNA"/>
</dbReference>
<gene>
    <name evidence="1" type="ORF">HDA36_001146</name>
</gene>
<reference evidence="1 2" key="1">
    <citation type="submission" date="2020-08" db="EMBL/GenBank/DDBJ databases">
        <title>Sequencing the genomes of 1000 actinobacteria strains.</title>
        <authorList>
            <person name="Klenk H.-P."/>
        </authorList>
    </citation>
    <scope>NUCLEOTIDE SEQUENCE [LARGE SCALE GENOMIC DNA]</scope>
    <source>
        <strain evidence="1 2">DSM 44551</strain>
    </source>
</reference>
<dbReference type="Proteomes" id="UP000572635">
    <property type="component" value="Unassembled WGS sequence"/>
</dbReference>
<accession>A0A7W8QIF0</accession>
<keyword evidence="2" id="KW-1185">Reference proteome</keyword>
<protein>
    <submittedName>
        <fullName evidence="1">Uncharacterized protein</fullName>
    </submittedName>
</protein>
<organism evidence="1 2">
    <name type="scientific">Nocardiopsis composta</name>
    <dbReference type="NCBI Taxonomy" id="157465"/>
    <lineage>
        <taxon>Bacteria</taxon>
        <taxon>Bacillati</taxon>
        <taxon>Actinomycetota</taxon>
        <taxon>Actinomycetes</taxon>
        <taxon>Streptosporangiales</taxon>
        <taxon>Nocardiopsidaceae</taxon>
        <taxon>Nocardiopsis</taxon>
    </lineage>
</organism>
<evidence type="ECO:0000313" key="2">
    <source>
        <dbReference type="Proteomes" id="UP000572635"/>
    </source>
</evidence>